<evidence type="ECO:0000259" key="3">
    <source>
        <dbReference type="PROSITE" id="PS51278"/>
    </source>
</evidence>
<dbReference type="SUPFAM" id="SSF56235">
    <property type="entry name" value="N-terminal nucleophile aminohydrolases (Ntn hydrolases)"/>
    <property type="match status" value="1"/>
</dbReference>
<dbReference type="InterPro" id="IPR029055">
    <property type="entry name" value="Ntn_hydrolases_N"/>
</dbReference>
<dbReference type="PANTHER" id="PTHR11907">
    <property type="entry name" value="AMIDOPHOSPHORIBOSYLTRANSFERASE"/>
    <property type="match status" value="1"/>
</dbReference>
<evidence type="ECO:0000313" key="5">
    <source>
        <dbReference type="Proteomes" id="UP000176450"/>
    </source>
</evidence>
<evidence type="ECO:0000256" key="2">
    <source>
        <dbReference type="ARBA" id="ARBA00022962"/>
    </source>
</evidence>
<accession>A0A1F6B3L7</accession>
<feature type="domain" description="Glutamine amidotransferase type-2" evidence="3">
    <location>
        <begin position="15"/>
        <end position="238"/>
    </location>
</feature>
<dbReference type="AlphaFoldDB" id="A0A1F6B3L7"/>
<dbReference type="InterPro" id="IPR017932">
    <property type="entry name" value="GATase_2_dom"/>
</dbReference>
<protein>
    <recommendedName>
        <fullName evidence="3">Glutamine amidotransferase type-2 domain-containing protein</fullName>
    </recommendedName>
</protein>
<name>A0A1F6B3L7_9BACT</name>
<dbReference type="SUPFAM" id="SSF53271">
    <property type="entry name" value="PRTase-like"/>
    <property type="match status" value="1"/>
</dbReference>
<dbReference type="Gene3D" id="3.40.50.2020">
    <property type="match status" value="1"/>
</dbReference>
<dbReference type="InterPro" id="IPR000836">
    <property type="entry name" value="PRTase_dom"/>
</dbReference>
<keyword evidence="2" id="KW-0315">Glutamine amidotransferase</keyword>
<keyword evidence="1" id="KW-0808">Transferase</keyword>
<dbReference type="Proteomes" id="UP000176450">
    <property type="component" value="Unassembled WGS sequence"/>
</dbReference>
<organism evidence="4 5">
    <name type="scientific">Candidatus Gottesmanbacteria bacterium RIFCSPLOWO2_01_FULL_46_9</name>
    <dbReference type="NCBI Taxonomy" id="1798394"/>
    <lineage>
        <taxon>Bacteria</taxon>
        <taxon>Candidatus Gottesmaniibacteriota</taxon>
    </lineage>
</organism>
<dbReference type="InterPro" id="IPR029057">
    <property type="entry name" value="PRTase-like"/>
</dbReference>
<dbReference type="EMBL" id="MFJX01000008">
    <property type="protein sequence ID" value="OGG31505.1"/>
    <property type="molecule type" value="Genomic_DNA"/>
</dbReference>
<gene>
    <name evidence="4" type="ORF">A3A63_03200</name>
</gene>
<comment type="caution">
    <text evidence="4">The sequence shown here is derived from an EMBL/GenBank/DDBJ whole genome shotgun (WGS) entry which is preliminary data.</text>
</comment>
<dbReference type="PROSITE" id="PS51278">
    <property type="entry name" value="GATASE_TYPE_2"/>
    <property type="match status" value="1"/>
</dbReference>
<dbReference type="Pfam" id="PF13537">
    <property type="entry name" value="GATase_7"/>
    <property type="match status" value="1"/>
</dbReference>
<dbReference type="Gene3D" id="3.60.20.10">
    <property type="entry name" value="Glutamine Phosphoribosylpyrophosphate, subunit 1, domain 1"/>
    <property type="match status" value="1"/>
</dbReference>
<evidence type="ECO:0000313" key="4">
    <source>
        <dbReference type="EMBL" id="OGG31505.1"/>
    </source>
</evidence>
<dbReference type="CDD" id="cd06223">
    <property type="entry name" value="PRTases_typeI"/>
    <property type="match status" value="1"/>
</dbReference>
<evidence type="ECO:0000256" key="1">
    <source>
        <dbReference type="ARBA" id="ARBA00022679"/>
    </source>
</evidence>
<proteinExistence type="predicted"/>
<reference evidence="4 5" key="1">
    <citation type="journal article" date="2016" name="Nat. Commun.">
        <title>Thousands of microbial genomes shed light on interconnected biogeochemical processes in an aquifer system.</title>
        <authorList>
            <person name="Anantharaman K."/>
            <person name="Brown C.T."/>
            <person name="Hug L.A."/>
            <person name="Sharon I."/>
            <person name="Castelle C.J."/>
            <person name="Probst A.J."/>
            <person name="Thomas B.C."/>
            <person name="Singh A."/>
            <person name="Wilkins M.J."/>
            <person name="Karaoz U."/>
            <person name="Brodie E.L."/>
            <person name="Williams K.H."/>
            <person name="Hubbard S.S."/>
            <person name="Banfield J.F."/>
        </authorList>
    </citation>
    <scope>NUCLEOTIDE SEQUENCE [LARGE SCALE GENOMIC DNA]</scope>
</reference>
<sequence length="518" mass="56617">MGMLLDEKAPIQDHCGIVAAFASGNITFFERGLAGLTLLQTRGYDGAGFSAQSTYGQIVHRKGIGMVREVFPPSIVEHFRLLKARSWIFQVRYGTSGGFVPENVQPIITTHRKDREPFVVIHNGQFATPVDQKETADSDTLTFANNLAATTQSTWEQRIVSEVSRMRGAWSLVVSTKHALYIARDPWGFRPFVYGHVWDSSIKGFVWVAASETSALAAMGVTDFFELLPGSIAKVSDTGLQILLKHHEKKSALCIFENIYLQHGAGQAHVPRSSIRAVKRSPTVDDVRRCSGKILAREAPLDRHAVDMVIGVPGTGIEGGMAFARTLDIPYFQAITDRAVNLVEQRTFMTANIDSIYEKVLEHFKFDAQALRGRRVALVDDSIVRGNITKGLVYLLKKSHGVVAVHLRIVSPAIDKACHLGVNTRAASELIAARLGEDVEKIRAELNADSLAYLSASGLKEALTGDPKSTGFCMGCMVGHAPPIDEFGAQIKHQQILPGKEPAVALYEDVPISYPSVG</sequence>
<dbReference type="GO" id="GO:0016740">
    <property type="term" value="F:transferase activity"/>
    <property type="evidence" value="ECO:0007669"/>
    <property type="project" value="UniProtKB-KW"/>
</dbReference>